<dbReference type="RefSeq" id="WP_380016277.1">
    <property type="nucleotide sequence ID" value="NZ_JADIKI010000021.1"/>
</dbReference>
<keyword evidence="1" id="KW-0812">Transmembrane</keyword>
<evidence type="ECO:0000259" key="2">
    <source>
        <dbReference type="Pfam" id="PF01764"/>
    </source>
</evidence>
<evidence type="ECO:0000256" key="1">
    <source>
        <dbReference type="SAM" id="Phobius"/>
    </source>
</evidence>
<dbReference type="Proteomes" id="UP001620409">
    <property type="component" value="Unassembled WGS sequence"/>
</dbReference>
<dbReference type="InterPro" id="IPR029058">
    <property type="entry name" value="AB_hydrolase_fold"/>
</dbReference>
<evidence type="ECO:0000313" key="4">
    <source>
        <dbReference type="Proteomes" id="UP001620409"/>
    </source>
</evidence>
<accession>A0ABW8IDJ0</accession>
<feature type="domain" description="Fungal lipase-type" evidence="2">
    <location>
        <begin position="78"/>
        <end position="202"/>
    </location>
</feature>
<protein>
    <submittedName>
        <fullName evidence="3">Lipase family protein</fullName>
    </submittedName>
</protein>
<keyword evidence="1" id="KW-0472">Membrane</keyword>
<dbReference type="InterPro" id="IPR051218">
    <property type="entry name" value="Sec_MonoDiacylglyc_Lipase"/>
</dbReference>
<keyword evidence="4" id="KW-1185">Reference proteome</keyword>
<sequence length="380" mass="41078">MTTELSPTQTGEIATSAYELRESTRMLAAALLAPNAREIFDITGGARLVGSTGMVAQQRSGFGYVAWGQGARQGECLVTVRGTITGYDWLTNFRFGGVIGPSGYLVHAGFWRGAQSVLPQIRRQLRGRNPSTLHVVGHSLGGAMATLLADSLSNMGCAIKLYTFGAPRCGVEEHAEYLTSKFGAENIYRAYHDTDPVPMVPVFPYFHVPYGSNAYRLKGAGTLINIPSHLMPSYRKSVEGCAWASLPVILPKHNSFEAANEWLSQASKDSGPFIMASATALRLILSALDWIVKQVGRSVALQLFAGATLLDGLARLLYSGALMSIEMAETISNLMNSALRFMGRVAIASTNITVTFIEYVLGLLFRFVAAIARRAVDLLD</sequence>
<gene>
    <name evidence="3" type="ORF">ISP18_01330</name>
</gene>
<dbReference type="CDD" id="cd00519">
    <property type="entry name" value="Lipase_3"/>
    <property type="match status" value="1"/>
</dbReference>
<dbReference type="PANTHER" id="PTHR45856">
    <property type="entry name" value="ALPHA/BETA-HYDROLASES SUPERFAMILY PROTEIN"/>
    <property type="match status" value="1"/>
</dbReference>
<proteinExistence type="predicted"/>
<dbReference type="SUPFAM" id="SSF53474">
    <property type="entry name" value="alpha/beta-Hydrolases"/>
    <property type="match status" value="1"/>
</dbReference>
<dbReference type="Gene3D" id="3.40.50.1820">
    <property type="entry name" value="alpha/beta hydrolase"/>
    <property type="match status" value="1"/>
</dbReference>
<reference evidence="3 4" key="1">
    <citation type="submission" date="2020-10" db="EMBL/GenBank/DDBJ databases">
        <title>Phylogeny of dyella-like bacteria.</title>
        <authorList>
            <person name="Fu J."/>
        </authorList>
    </citation>
    <scope>NUCLEOTIDE SEQUENCE [LARGE SCALE GENOMIC DNA]</scope>
    <source>
        <strain evidence="3 4">DHG40</strain>
    </source>
</reference>
<name>A0ABW8IDJ0_9GAMM</name>
<dbReference type="Pfam" id="PF01764">
    <property type="entry name" value="Lipase_3"/>
    <property type="match status" value="1"/>
</dbReference>
<evidence type="ECO:0000313" key="3">
    <source>
        <dbReference type="EMBL" id="MFK2853236.1"/>
    </source>
</evidence>
<organism evidence="3 4">
    <name type="scientific">Dyella humi</name>
    <dbReference type="NCBI Taxonomy" id="1770547"/>
    <lineage>
        <taxon>Bacteria</taxon>
        <taxon>Pseudomonadati</taxon>
        <taxon>Pseudomonadota</taxon>
        <taxon>Gammaproteobacteria</taxon>
        <taxon>Lysobacterales</taxon>
        <taxon>Rhodanobacteraceae</taxon>
        <taxon>Dyella</taxon>
    </lineage>
</organism>
<dbReference type="PANTHER" id="PTHR45856:SF11">
    <property type="entry name" value="FUNGAL LIPASE-LIKE DOMAIN-CONTAINING PROTEIN"/>
    <property type="match status" value="1"/>
</dbReference>
<feature type="transmembrane region" description="Helical" evidence="1">
    <location>
        <begin position="341"/>
        <end position="365"/>
    </location>
</feature>
<dbReference type="EMBL" id="JADIKI010000021">
    <property type="protein sequence ID" value="MFK2853236.1"/>
    <property type="molecule type" value="Genomic_DNA"/>
</dbReference>
<keyword evidence="1" id="KW-1133">Transmembrane helix</keyword>
<comment type="caution">
    <text evidence="3">The sequence shown here is derived from an EMBL/GenBank/DDBJ whole genome shotgun (WGS) entry which is preliminary data.</text>
</comment>
<dbReference type="InterPro" id="IPR002921">
    <property type="entry name" value="Fungal_lipase-type"/>
</dbReference>